<keyword evidence="3" id="KW-1185">Reference proteome</keyword>
<dbReference type="InterPro" id="IPR018289">
    <property type="entry name" value="MULE_transposase_dom"/>
</dbReference>
<dbReference type="Pfam" id="PF10551">
    <property type="entry name" value="MULE"/>
    <property type="match status" value="1"/>
</dbReference>
<sequence>MLEQSNPETITKIETDSPNRFTYGFMALGACVEGFNTVIRSVITIDATHLKVKTLGVLLVSVCKDGNEMIYPLAFGFINYECTKSRTWFLKRLREVILYPEHMMIVSD</sequence>
<evidence type="ECO:0000259" key="1">
    <source>
        <dbReference type="Pfam" id="PF10551"/>
    </source>
</evidence>
<name>A0AAD9TV53_9ROSI</name>
<proteinExistence type="predicted"/>
<dbReference type="Proteomes" id="UP001280121">
    <property type="component" value="Unassembled WGS sequence"/>
</dbReference>
<evidence type="ECO:0000313" key="2">
    <source>
        <dbReference type="EMBL" id="KAK2642334.1"/>
    </source>
</evidence>
<accession>A0AAD9TV53</accession>
<dbReference type="AlphaFoldDB" id="A0AAD9TV53"/>
<gene>
    <name evidence="2" type="ORF">Ddye_024097</name>
</gene>
<organism evidence="2 3">
    <name type="scientific">Dipteronia dyeriana</name>
    <dbReference type="NCBI Taxonomy" id="168575"/>
    <lineage>
        <taxon>Eukaryota</taxon>
        <taxon>Viridiplantae</taxon>
        <taxon>Streptophyta</taxon>
        <taxon>Embryophyta</taxon>
        <taxon>Tracheophyta</taxon>
        <taxon>Spermatophyta</taxon>
        <taxon>Magnoliopsida</taxon>
        <taxon>eudicotyledons</taxon>
        <taxon>Gunneridae</taxon>
        <taxon>Pentapetalae</taxon>
        <taxon>rosids</taxon>
        <taxon>malvids</taxon>
        <taxon>Sapindales</taxon>
        <taxon>Sapindaceae</taxon>
        <taxon>Hippocastanoideae</taxon>
        <taxon>Acereae</taxon>
        <taxon>Dipteronia</taxon>
    </lineage>
</organism>
<reference evidence="2" key="1">
    <citation type="journal article" date="2023" name="Plant J.">
        <title>Genome sequences and population genomics provide insights into the demographic history, inbreeding, and mutation load of two 'living fossil' tree species of Dipteronia.</title>
        <authorList>
            <person name="Feng Y."/>
            <person name="Comes H.P."/>
            <person name="Chen J."/>
            <person name="Zhu S."/>
            <person name="Lu R."/>
            <person name="Zhang X."/>
            <person name="Li P."/>
            <person name="Qiu J."/>
            <person name="Olsen K.M."/>
            <person name="Qiu Y."/>
        </authorList>
    </citation>
    <scope>NUCLEOTIDE SEQUENCE</scope>
    <source>
        <strain evidence="2">KIB01</strain>
    </source>
</reference>
<feature type="domain" description="MULE transposase" evidence="1">
    <location>
        <begin position="42"/>
        <end position="108"/>
    </location>
</feature>
<dbReference type="PANTHER" id="PTHR31973">
    <property type="entry name" value="POLYPROTEIN, PUTATIVE-RELATED"/>
    <property type="match status" value="1"/>
</dbReference>
<dbReference type="PANTHER" id="PTHR31973:SF195">
    <property type="entry name" value="MUDR FAMILY TRANSPOSASE"/>
    <property type="match status" value="1"/>
</dbReference>
<protein>
    <recommendedName>
        <fullName evidence="1">MULE transposase domain-containing protein</fullName>
    </recommendedName>
</protein>
<evidence type="ECO:0000313" key="3">
    <source>
        <dbReference type="Proteomes" id="UP001280121"/>
    </source>
</evidence>
<comment type="caution">
    <text evidence="2">The sequence shown here is derived from an EMBL/GenBank/DDBJ whole genome shotgun (WGS) entry which is preliminary data.</text>
</comment>
<dbReference type="EMBL" id="JANJYI010000007">
    <property type="protein sequence ID" value="KAK2642334.1"/>
    <property type="molecule type" value="Genomic_DNA"/>
</dbReference>